<reference evidence="9" key="1">
    <citation type="submission" date="2020-10" db="EMBL/GenBank/DDBJ databases">
        <authorList>
            <person name="Gilroy R."/>
        </authorList>
    </citation>
    <scope>NUCLEOTIDE SEQUENCE</scope>
    <source>
        <strain evidence="9">CHK123-3438</strain>
    </source>
</reference>
<dbReference type="PANTHER" id="PTHR11804">
    <property type="entry name" value="PROTEASE M3 THIMET OLIGOPEPTIDASE-RELATED"/>
    <property type="match status" value="1"/>
</dbReference>
<dbReference type="Gene3D" id="1.10.1370.20">
    <property type="entry name" value="Oligoendopeptidase f, C-terminal domain"/>
    <property type="match status" value="1"/>
</dbReference>
<dbReference type="Pfam" id="PF01432">
    <property type="entry name" value="Peptidase_M3"/>
    <property type="match status" value="1"/>
</dbReference>
<feature type="domain" description="Oligopeptidase F N-terminal" evidence="8">
    <location>
        <begin position="111"/>
        <end position="180"/>
    </location>
</feature>
<dbReference type="InterPro" id="IPR004438">
    <property type="entry name" value="Peptidase_M3B"/>
</dbReference>
<evidence type="ECO:0000256" key="2">
    <source>
        <dbReference type="ARBA" id="ARBA00022723"/>
    </source>
</evidence>
<dbReference type="PANTHER" id="PTHR11804:SF84">
    <property type="entry name" value="SACCHAROLYSIN"/>
    <property type="match status" value="1"/>
</dbReference>
<name>A0A9D1GI42_9FIRM</name>
<keyword evidence="5 6" id="KW-0482">Metalloprotease</keyword>
<protein>
    <recommendedName>
        <fullName evidence="6">Oligopeptidase F</fullName>
        <ecNumber evidence="6">3.4.24.-</ecNumber>
    </recommendedName>
</protein>
<dbReference type="NCBIfam" id="TIGR00181">
    <property type="entry name" value="pepF"/>
    <property type="match status" value="1"/>
</dbReference>
<evidence type="ECO:0000256" key="6">
    <source>
        <dbReference type="RuleBase" id="RU368091"/>
    </source>
</evidence>
<dbReference type="Gene3D" id="1.10.287.830">
    <property type="entry name" value="putative peptidase helix hairpin domain like"/>
    <property type="match status" value="1"/>
</dbReference>
<dbReference type="GO" id="GO:0046872">
    <property type="term" value="F:metal ion binding"/>
    <property type="evidence" value="ECO:0007669"/>
    <property type="project" value="UniProtKB-UniRule"/>
</dbReference>
<evidence type="ECO:0000256" key="5">
    <source>
        <dbReference type="ARBA" id="ARBA00023049"/>
    </source>
</evidence>
<dbReference type="CDD" id="cd09608">
    <property type="entry name" value="M3B_PepF"/>
    <property type="match status" value="1"/>
</dbReference>
<evidence type="ECO:0000259" key="7">
    <source>
        <dbReference type="Pfam" id="PF01432"/>
    </source>
</evidence>
<gene>
    <name evidence="9" type="primary">pepF</name>
    <name evidence="9" type="ORF">IAB60_05625</name>
</gene>
<evidence type="ECO:0000256" key="4">
    <source>
        <dbReference type="ARBA" id="ARBA00022833"/>
    </source>
</evidence>
<accession>A0A9D1GI42</accession>
<dbReference type="EMBL" id="DVKS01000093">
    <property type="protein sequence ID" value="HIT41570.1"/>
    <property type="molecule type" value="Genomic_DNA"/>
</dbReference>
<dbReference type="Gene3D" id="1.20.140.70">
    <property type="entry name" value="Oligopeptidase f, N-terminal domain"/>
    <property type="match status" value="1"/>
</dbReference>
<evidence type="ECO:0000256" key="1">
    <source>
        <dbReference type="ARBA" id="ARBA00022670"/>
    </source>
</evidence>
<dbReference type="InterPro" id="IPR042088">
    <property type="entry name" value="OligoPept_F_C"/>
</dbReference>
<evidence type="ECO:0000259" key="8">
    <source>
        <dbReference type="Pfam" id="PF08439"/>
    </source>
</evidence>
<reference evidence="9" key="2">
    <citation type="journal article" date="2021" name="PeerJ">
        <title>Extensive microbial diversity within the chicken gut microbiome revealed by metagenomics and culture.</title>
        <authorList>
            <person name="Gilroy R."/>
            <person name="Ravi A."/>
            <person name="Getino M."/>
            <person name="Pursley I."/>
            <person name="Horton D.L."/>
            <person name="Alikhan N.F."/>
            <person name="Baker D."/>
            <person name="Gharbi K."/>
            <person name="Hall N."/>
            <person name="Watson M."/>
            <person name="Adriaenssens E.M."/>
            <person name="Foster-Nyarko E."/>
            <person name="Jarju S."/>
            <person name="Secka A."/>
            <person name="Antonio M."/>
            <person name="Oren A."/>
            <person name="Chaudhuri R.R."/>
            <person name="La Ragione R."/>
            <person name="Hildebrand F."/>
            <person name="Pallen M.J."/>
        </authorList>
    </citation>
    <scope>NUCLEOTIDE SEQUENCE</scope>
    <source>
        <strain evidence="9">CHK123-3438</strain>
    </source>
</reference>
<dbReference type="SUPFAM" id="SSF55486">
    <property type="entry name" value="Metalloproteases ('zincins'), catalytic domain"/>
    <property type="match status" value="1"/>
</dbReference>
<keyword evidence="4 6" id="KW-0862">Zinc</keyword>
<dbReference type="Proteomes" id="UP000886860">
    <property type="component" value="Unassembled WGS sequence"/>
</dbReference>
<dbReference type="GO" id="GO:0006518">
    <property type="term" value="P:peptide metabolic process"/>
    <property type="evidence" value="ECO:0007669"/>
    <property type="project" value="TreeGrafter"/>
</dbReference>
<comment type="caution">
    <text evidence="9">The sequence shown here is derived from an EMBL/GenBank/DDBJ whole genome shotgun (WGS) entry which is preliminary data.</text>
</comment>
<dbReference type="AlphaFoldDB" id="A0A9D1GI42"/>
<evidence type="ECO:0000256" key="3">
    <source>
        <dbReference type="ARBA" id="ARBA00022801"/>
    </source>
</evidence>
<dbReference type="InterPro" id="IPR045090">
    <property type="entry name" value="Pept_M3A_M3B"/>
</dbReference>
<comment type="similarity">
    <text evidence="6">Belongs to the peptidase M3B family.</text>
</comment>
<dbReference type="GO" id="GO:0006508">
    <property type="term" value="P:proteolysis"/>
    <property type="evidence" value="ECO:0007669"/>
    <property type="project" value="UniProtKB-KW"/>
</dbReference>
<dbReference type="InterPro" id="IPR013647">
    <property type="entry name" value="OligopepF_N_dom"/>
</dbReference>
<keyword evidence="3 6" id="KW-0378">Hydrolase</keyword>
<comment type="cofactor">
    <cofactor evidence="6">
        <name>Zn(2+)</name>
        <dbReference type="ChEBI" id="CHEBI:29105"/>
    </cofactor>
    <text evidence="6">Binds 1 zinc ion.</text>
</comment>
<evidence type="ECO:0000313" key="9">
    <source>
        <dbReference type="EMBL" id="HIT41570.1"/>
    </source>
</evidence>
<evidence type="ECO:0000313" key="10">
    <source>
        <dbReference type="Proteomes" id="UP000886860"/>
    </source>
</evidence>
<dbReference type="GO" id="GO:0004222">
    <property type="term" value="F:metalloendopeptidase activity"/>
    <property type="evidence" value="ECO:0007669"/>
    <property type="project" value="UniProtKB-UniRule"/>
</dbReference>
<feature type="domain" description="Peptidase M3A/M3B catalytic" evidence="7">
    <location>
        <begin position="201"/>
        <end position="580"/>
    </location>
</feature>
<proteinExistence type="inferred from homology"/>
<dbReference type="InterPro" id="IPR001567">
    <property type="entry name" value="Pept_M3A_M3B_dom"/>
</dbReference>
<comment type="function">
    <text evidence="6">Has oligopeptidase activity and degrades a variety of small bioactive peptides.</text>
</comment>
<sequence length="597" mass="68579">MKKRNEIPDADTWRLEDMVESDETWETLFSRTRQEISGYGQLRGCAGRSADDLYRCLVFDEEMSKKVELLYVYARMRSDQDTGNQKYQEMFGRAESLSYEASRESSFLVPEILEIPEGKLQEFMNAENGIGHFKRALEQLLAKKPHTLDAEKEELLAASAEATQGASRIFNMFNNADIQFPAIQDQDGDTVSITHGNFIALMESRDRRVRENAFRGLYSVYSQYRNTVAAIYSAQVKQAVFYARVRNYPSSRAHSLAENEVPESVYDNLVQTVRSHLPLLHRYVRLRRKALNLPEIHMYDLYAPMVEGVHRSYSFEEAKEIVKEGLAPLGKEYADLLEEGFANRWIDVYENEGKRSGAYSWGVYGTHPYVLLNFNGTLDHVFTLAHEMGHAIHSCCSDRSQPYTYAGYRIFVAEVASTCNEALLIRHLIEKSRDQKEKKYLINHFLESFRATLFRQTMFAEFEAMAHKKAEAGETLTAQELCRIYHQLNVDYFGPDMHVDEEIDYEWERIPHFYTPFYVYQYATGFSAAVAVADRILRGESGALEGYRRFLSSGCTMPPIELLKLAGVDMASPEPVNAALKVFETLLDEWESLSEEA</sequence>
<keyword evidence="2 6" id="KW-0479">Metal-binding</keyword>
<organism evidence="9 10">
    <name type="scientific">Candidatus Caccovicinus merdipullorum</name>
    <dbReference type="NCBI Taxonomy" id="2840724"/>
    <lineage>
        <taxon>Bacteria</taxon>
        <taxon>Bacillati</taxon>
        <taxon>Bacillota</taxon>
        <taxon>Clostridia</taxon>
        <taxon>Eubacteriales</taxon>
        <taxon>Candidatus Caccovicinus</taxon>
    </lineage>
</organism>
<keyword evidence="1 6" id="KW-0645">Protease</keyword>
<dbReference type="Pfam" id="PF08439">
    <property type="entry name" value="Peptidase_M3_N"/>
    <property type="match status" value="1"/>
</dbReference>
<dbReference type="EC" id="3.4.24.-" evidence="6"/>